<dbReference type="Gene3D" id="2.170.270.10">
    <property type="entry name" value="SET domain"/>
    <property type="match status" value="2"/>
</dbReference>
<dbReference type="EMBL" id="LSRX01000124">
    <property type="protein sequence ID" value="OLQ08110.1"/>
    <property type="molecule type" value="Genomic_DNA"/>
</dbReference>
<dbReference type="InterPro" id="IPR046341">
    <property type="entry name" value="SET_dom_sf"/>
</dbReference>
<feature type="compositionally biased region" description="Polar residues" evidence="1">
    <location>
        <begin position="1"/>
        <end position="11"/>
    </location>
</feature>
<proteinExistence type="predicted"/>
<sequence length="575" mass="65086">MSLSGMDNPQAPSGGAGAGDADVIIPSRVRVQEITSPDAMYPPPRQPNREPSAYPSDGWASIYGSNAPVVKRPDPLPPVETAFFFKVLGKDEQPVYNQPDESSTLIGHRLQGEVLRVIDFRGAWLRLAADTEAQVEQRWEGWMLAETAEETLLDEIEDPEEHEKEFTKDLFRRVWKINDHVTSRLRDRTERALQYLSAGRVPPGKKQLLPEGTRCVNAFWGLEARWVPLAEGEEYWPQGCLTLSAGYVKSGWEQPAEEARCGHWRVFAARPFEAHELIEVCPLAEVDLETCIASFQLRMNIVETPADEDASYTGKTGRVKSYVPLGYGMLYQQSIELPDVQINWTPVTNFNCKFVPVGNHMYIYAARKIQADEELILEYKRCFRTDEGESINFEGFTPYWCRQEHPDAFRKALTAPCGPRKVRPIPGSVKFGKSRLHGRGVFADAAFKKGEIVEMCPCLIIDTNGADCMQDHCFQLPEVKIDVEGGSVMKRQSRYVLPCGYGGMYNHLERGQGENVQWFYDETTQCCVWVAHPQEGQDELQRNEELCFDYGEAYWDAPHRRFQRPAARTTAEAGG</sequence>
<evidence type="ECO:0000313" key="4">
    <source>
        <dbReference type="Proteomes" id="UP000186817"/>
    </source>
</evidence>
<evidence type="ECO:0000256" key="1">
    <source>
        <dbReference type="SAM" id="MobiDB-lite"/>
    </source>
</evidence>
<dbReference type="PROSITE" id="PS50280">
    <property type="entry name" value="SET"/>
    <property type="match status" value="1"/>
</dbReference>
<dbReference type="InterPro" id="IPR001214">
    <property type="entry name" value="SET_dom"/>
</dbReference>
<accession>A0A1Q9EL11</accession>
<comment type="caution">
    <text evidence="3">The sequence shown here is derived from an EMBL/GenBank/DDBJ whole genome shotgun (WGS) entry which is preliminary data.</text>
</comment>
<dbReference type="Proteomes" id="UP000186817">
    <property type="component" value="Unassembled WGS sequence"/>
</dbReference>
<evidence type="ECO:0000259" key="2">
    <source>
        <dbReference type="PROSITE" id="PS50280"/>
    </source>
</evidence>
<feature type="region of interest" description="Disordered" evidence="1">
    <location>
        <begin position="1"/>
        <end position="54"/>
    </location>
</feature>
<organism evidence="3 4">
    <name type="scientific">Symbiodinium microadriaticum</name>
    <name type="common">Dinoflagellate</name>
    <name type="synonym">Zooxanthella microadriatica</name>
    <dbReference type="NCBI Taxonomy" id="2951"/>
    <lineage>
        <taxon>Eukaryota</taxon>
        <taxon>Sar</taxon>
        <taxon>Alveolata</taxon>
        <taxon>Dinophyceae</taxon>
        <taxon>Suessiales</taxon>
        <taxon>Symbiodiniaceae</taxon>
        <taxon>Symbiodinium</taxon>
    </lineage>
</organism>
<reference evidence="3 4" key="1">
    <citation type="submission" date="2016-02" db="EMBL/GenBank/DDBJ databases">
        <title>Genome analysis of coral dinoflagellate symbionts highlights evolutionary adaptations to a symbiotic lifestyle.</title>
        <authorList>
            <person name="Aranda M."/>
            <person name="Li Y."/>
            <person name="Liew Y.J."/>
            <person name="Baumgarten S."/>
            <person name="Simakov O."/>
            <person name="Wilson M."/>
            <person name="Piel J."/>
            <person name="Ashoor H."/>
            <person name="Bougouffa S."/>
            <person name="Bajic V.B."/>
            <person name="Ryu T."/>
            <person name="Ravasi T."/>
            <person name="Bayer T."/>
            <person name="Micklem G."/>
            <person name="Kim H."/>
            <person name="Bhak J."/>
            <person name="Lajeunesse T.C."/>
            <person name="Voolstra C.R."/>
        </authorList>
    </citation>
    <scope>NUCLEOTIDE SEQUENCE [LARGE SCALE GENOMIC DNA]</scope>
    <source>
        <strain evidence="3 4">CCMP2467</strain>
    </source>
</reference>
<gene>
    <name evidence="3" type="ORF">AK812_SmicGene8432</name>
</gene>
<dbReference type="AlphaFoldDB" id="A0A1Q9EL11"/>
<keyword evidence="4" id="KW-1185">Reference proteome</keyword>
<dbReference type="OrthoDB" id="412556at2759"/>
<evidence type="ECO:0000313" key="3">
    <source>
        <dbReference type="EMBL" id="OLQ08110.1"/>
    </source>
</evidence>
<dbReference type="SUPFAM" id="SSF82199">
    <property type="entry name" value="SET domain"/>
    <property type="match status" value="2"/>
</dbReference>
<feature type="domain" description="SET" evidence="2">
    <location>
        <begin position="427"/>
        <end position="551"/>
    </location>
</feature>
<name>A0A1Q9EL11_SYMMI</name>
<dbReference type="Pfam" id="PF00856">
    <property type="entry name" value="SET"/>
    <property type="match status" value="1"/>
</dbReference>
<protein>
    <recommendedName>
        <fullName evidence="2">SET domain-containing protein</fullName>
    </recommendedName>
</protein>